<evidence type="ECO:0000256" key="2">
    <source>
        <dbReference type="ARBA" id="ARBA00023054"/>
    </source>
</evidence>
<dbReference type="InterPro" id="IPR058792">
    <property type="entry name" value="Beta-barrel_RND_2"/>
</dbReference>
<dbReference type="Gene3D" id="2.40.50.100">
    <property type="match status" value="1"/>
</dbReference>
<dbReference type="Pfam" id="PF25954">
    <property type="entry name" value="Beta-barrel_RND_2"/>
    <property type="match status" value="1"/>
</dbReference>
<dbReference type="RefSeq" id="WP_058482140.1">
    <property type="nucleotide sequence ID" value="NZ_CAAAII010000009.1"/>
</dbReference>
<evidence type="ECO:0000259" key="3">
    <source>
        <dbReference type="Pfam" id="PF25954"/>
    </source>
</evidence>
<dbReference type="Proteomes" id="UP000054877">
    <property type="component" value="Unassembled WGS sequence"/>
</dbReference>
<protein>
    <submittedName>
        <fullName evidence="6">Membrane fusion protein</fullName>
    </submittedName>
</protein>
<name>A0A0W0ZAK7_LEGSP</name>
<evidence type="ECO:0000313" key="6">
    <source>
        <dbReference type="EMBL" id="KTD66136.1"/>
    </source>
</evidence>
<dbReference type="OrthoDB" id="9806939at2"/>
<dbReference type="Pfam" id="PF25989">
    <property type="entry name" value="YknX_C"/>
    <property type="match status" value="1"/>
</dbReference>
<dbReference type="EMBL" id="LNYX01000002">
    <property type="protein sequence ID" value="KTD66136.1"/>
    <property type="molecule type" value="Genomic_DNA"/>
</dbReference>
<comment type="caution">
    <text evidence="6">The sequence shown here is derived from an EMBL/GenBank/DDBJ whole genome shotgun (WGS) entry which is preliminary data.</text>
</comment>
<dbReference type="GO" id="GO:0030313">
    <property type="term" value="C:cell envelope"/>
    <property type="evidence" value="ECO:0007669"/>
    <property type="project" value="UniProtKB-SubCell"/>
</dbReference>
<dbReference type="GO" id="GO:0019898">
    <property type="term" value="C:extrinsic component of membrane"/>
    <property type="evidence" value="ECO:0007669"/>
    <property type="project" value="InterPro"/>
</dbReference>
<evidence type="ECO:0000256" key="1">
    <source>
        <dbReference type="ARBA" id="ARBA00009477"/>
    </source>
</evidence>
<feature type="domain" description="CzcB-like barrel-sandwich hybrid" evidence="4">
    <location>
        <begin position="57"/>
        <end position="179"/>
    </location>
</feature>
<feature type="domain" description="YknX-like C-terminal permuted SH3-like" evidence="5">
    <location>
        <begin position="267"/>
        <end position="329"/>
    </location>
</feature>
<dbReference type="NCBIfam" id="TIGR01730">
    <property type="entry name" value="RND_mfp"/>
    <property type="match status" value="1"/>
</dbReference>
<dbReference type="Gene3D" id="2.40.30.170">
    <property type="match status" value="1"/>
</dbReference>
<reference evidence="6 7" key="1">
    <citation type="submission" date="2015-11" db="EMBL/GenBank/DDBJ databases">
        <title>Genomic analysis of 38 Legionella species identifies large and diverse effector repertoires.</title>
        <authorList>
            <person name="Burstein D."/>
            <person name="Amaro F."/>
            <person name="Zusman T."/>
            <person name="Lifshitz Z."/>
            <person name="Cohen O."/>
            <person name="Gilbert J.A."/>
            <person name="Pupko T."/>
            <person name="Shuman H.A."/>
            <person name="Segal G."/>
        </authorList>
    </citation>
    <scope>NUCLEOTIDE SEQUENCE [LARGE SCALE GENOMIC DNA]</scope>
    <source>
        <strain evidence="6 7">Mt.St.Helens-9</strain>
    </source>
</reference>
<dbReference type="AlphaFoldDB" id="A0A0W0ZAK7"/>
<dbReference type="GO" id="GO:0015562">
    <property type="term" value="F:efflux transmembrane transporter activity"/>
    <property type="evidence" value="ECO:0007669"/>
    <property type="project" value="TreeGrafter"/>
</dbReference>
<proteinExistence type="inferred from homology"/>
<dbReference type="GO" id="GO:1990961">
    <property type="term" value="P:xenobiotic detoxification by transmembrane export across the plasma membrane"/>
    <property type="evidence" value="ECO:0007669"/>
    <property type="project" value="InterPro"/>
</dbReference>
<comment type="similarity">
    <text evidence="1">Belongs to the membrane fusion protein (MFP) (TC 8.A.1) family.</text>
</comment>
<dbReference type="Pfam" id="PF25973">
    <property type="entry name" value="BSH_CzcB"/>
    <property type="match status" value="1"/>
</dbReference>
<dbReference type="PANTHER" id="PTHR30469">
    <property type="entry name" value="MULTIDRUG RESISTANCE PROTEIN MDTA"/>
    <property type="match status" value="1"/>
</dbReference>
<evidence type="ECO:0000259" key="5">
    <source>
        <dbReference type="Pfam" id="PF25989"/>
    </source>
</evidence>
<dbReference type="Gene3D" id="2.40.420.20">
    <property type="match status" value="1"/>
</dbReference>
<dbReference type="InterPro" id="IPR058647">
    <property type="entry name" value="BSH_CzcB-like"/>
</dbReference>
<accession>A0A0W0ZAK7</accession>
<dbReference type="SUPFAM" id="SSF111369">
    <property type="entry name" value="HlyD-like secretion proteins"/>
    <property type="match status" value="1"/>
</dbReference>
<evidence type="ECO:0000313" key="7">
    <source>
        <dbReference type="Proteomes" id="UP000054877"/>
    </source>
</evidence>
<dbReference type="InterPro" id="IPR058637">
    <property type="entry name" value="YknX-like_C"/>
</dbReference>
<dbReference type="PATRIC" id="fig|452.5.peg.217"/>
<gene>
    <name evidence="6" type="ORF">Lspi_0199</name>
</gene>
<dbReference type="GO" id="GO:1990195">
    <property type="term" value="C:macrolide transmembrane transporter complex"/>
    <property type="evidence" value="ECO:0007669"/>
    <property type="project" value="InterPro"/>
</dbReference>
<organism evidence="6 7">
    <name type="scientific">Legionella spiritensis</name>
    <dbReference type="NCBI Taxonomy" id="452"/>
    <lineage>
        <taxon>Bacteria</taxon>
        <taxon>Pseudomonadati</taxon>
        <taxon>Pseudomonadota</taxon>
        <taxon>Gammaproteobacteria</taxon>
        <taxon>Legionellales</taxon>
        <taxon>Legionellaceae</taxon>
        <taxon>Legionella</taxon>
    </lineage>
</organism>
<sequence>MKKRFYFIFLFVILMLGGWFAARLLAGEKVMVVHPHIGTAIRAAYGTGTVEASVMMPIASRITARLVELKVDEGSQVVRGQLLARLEDEELQHSLKELKAREDYALNKYERSMRLHKKGNVSTNEYESDRSAWLAAKAAVDMIEAQISYLKLIAPADGTIIRRDGEVGQLIPANQAIFWLMCCAPLRITTEIDEEDIAHVAIGQPVLIQADAFPGRIFHGEVQEITPKGDPVSRSYRVRVKLIGKTPLMIGMTAETNIVFYENKKALLIPTTAVIDDKVWLIKNERLKSTPVKTGARGEEFTEITSGLTEADLVALHPKDNFENGSKVRPVLVKQGDT</sequence>
<dbReference type="InterPro" id="IPR006143">
    <property type="entry name" value="RND_pump_MFP"/>
</dbReference>
<dbReference type="Gene3D" id="6.10.140.1990">
    <property type="match status" value="1"/>
</dbReference>
<dbReference type="InterPro" id="IPR030190">
    <property type="entry name" value="MacA_alpha-hairpin_sf"/>
</dbReference>
<dbReference type="GO" id="GO:1990281">
    <property type="term" value="C:efflux pump complex"/>
    <property type="evidence" value="ECO:0007669"/>
    <property type="project" value="TreeGrafter"/>
</dbReference>
<evidence type="ECO:0000259" key="4">
    <source>
        <dbReference type="Pfam" id="PF25973"/>
    </source>
</evidence>
<keyword evidence="7" id="KW-1185">Reference proteome</keyword>
<dbReference type="STRING" id="452.Lspi_0199"/>
<keyword evidence="2" id="KW-0175">Coiled coil</keyword>
<feature type="domain" description="CusB-like beta-barrel" evidence="3">
    <location>
        <begin position="189"/>
        <end position="257"/>
    </location>
</feature>